<reference evidence="2" key="2">
    <citation type="journal article" date="2022" name="Nat. Biotechnol.">
        <title>Carbon-negative production of acetone and isopropanol by gas fermentation at industrial pilot scale.</title>
        <authorList>
            <person name="Liew F.E."/>
            <person name="Nogle R."/>
            <person name="Abdalla T."/>
            <person name="Rasor B.J."/>
            <person name="Canter C."/>
            <person name="Jensen R.O."/>
            <person name="Wang L."/>
            <person name="Strutz J."/>
            <person name="Chirania P."/>
            <person name="De Tissera S."/>
            <person name="Mueller A.P."/>
            <person name="Ruan Z."/>
            <person name="Gao A."/>
            <person name="Tran L."/>
            <person name="Engle N.L."/>
            <person name="Bromley J.C."/>
            <person name="Daniell J."/>
            <person name="Conrado R."/>
            <person name="Tschaplinski T.J."/>
            <person name="Giannone R.J."/>
            <person name="Hettich R.L."/>
            <person name="Karim A.S."/>
            <person name="Simpson S.D."/>
            <person name="Brown S.D."/>
            <person name="Leang C."/>
            <person name="Jewett M.C."/>
            <person name="Kopke M."/>
        </authorList>
    </citation>
    <scope>NUCLEOTIDE SEQUENCE</scope>
    <source>
        <strain evidence="2">DJ015</strain>
    </source>
</reference>
<dbReference type="Gene3D" id="3.40.50.10140">
    <property type="entry name" value="Toll/interleukin-1 receptor homology (TIR) domain"/>
    <property type="match status" value="1"/>
</dbReference>
<proteinExistence type="predicted"/>
<evidence type="ECO:0000313" key="3">
    <source>
        <dbReference type="Proteomes" id="UP001194098"/>
    </source>
</evidence>
<name>A0AAW3WFF1_CLOBE</name>
<dbReference type="InterPro" id="IPR035897">
    <property type="entry name" value="Toll_tir_struct_dom_sf"/>
</dbReference>
<evidence type="ECO:0000259" key="1">
    <source>
        <dbReference type="Pfam" id="PF13676"/>
    </source>
</evidence>
<accession>A0AAW3WFF1</accession>
<protein>
    <submittedName>
        <fullName evidence="2">TIR domain-containing protein</fullName>
    </submittedName>
</protein>
<evidence type="ECO:0000313" key="2">
    <source>
        <dbReference type="EMBL" id="MBC2477615.1"/>
    </source>
</evidence>
<dbReference type="Pfam" id="PF13676">
    <property type="entry name" value="TIR_2"/>
    <property type="match status" value="1"/>
</dbReference>
<dbReference type="EMBL" id="JABAGV010000106">
    <property type="protein sequence ID" value="MBC2477615.1"/>
    <property type="molecule type" value="Genomic_DNA"/>
</dbReference>
<comment type="caution">
    <text evidence="2">The sequence shown here is derived from an EMBL/GenBank/DDBJ whole genome shotgun (WGS) entry which is preliminary data.</text>
</comment>
<organism evidence="2 3">
    <name type="scientific">Clostridium beijerinckii</name>
    <name type="common">Clostridium MP</name>
    <dbReference type="NCBI Taxonomy" id="1520"/>
    <lineage>
        <taxon>Bacteria</taxon>
        <taxon>Bacillati</taxon>
        <taxon>Bacillota</taxon>
        <taxon>Clostridia</taxon>
        <taxon>Eubacteriales</taxon>
        <taxon>Clostridiaceae</taxon>
        <taxon>Clostridium</taxon>
    </lineage>
</organism>
<dbReference type="GO" id="GO:0007165">
    <property type="term" value="P:signal transduction"/>
    <property type="evidence" value="ECO:0007669"/>
    <property type="project" value="InterPro"/>
</dbReference>
<dbReference type="InterPro" id="IPR000157">
    <property type="entry name" value="TIR_dom"/>
</dbReference>
<sequence length="325" mass="37846">MILHELNKVIRSIIDDEDIYMQSRLTLDDTREATEFYDYVVKIAKEYSDISEISNEGRLSEVICNVKEAILLIYFNNSTQIYMPKMEKLFRLAKENQSKIWPIALTKDSRIPPKIIESYQSFDVVSRLENRLLSKDNIKTVAQIFVRQVISECKPTFYTENKLLFVSHKRLDGEDIAAKLCDKINLLGKSKKTFRDVVEVRVGEPAQDTIDSALLQSDVLIFLHTPKSVRAKWIEKEIKSALIYDIPILWIRIDNADTKGLEVIPGDKAHLEYDSKDFDDGIKLEKIVDEVENLCFEIIMNRSRLIYDYVNDFEYWAQENVSVKN</sequence>
<dbReference type="SUPFAM" id="SSF52200">
    <property type="entry name" value="Toll/Interleukin receptor TIR domain"/>
    <property type="match status" value="1"/>
</dbReference>
<feature type="domain" description="TIR" evidence="1">
    <location>
        <begin position="165"/>
        <end position="274"/>
    </location>
</feature>
<dbReference type="AlphaFoldDB" id="A0AAW3WFF1"/>
<reference evidence="2" key="1">
    <citation type="submission" date="2020-04" db="EMBL/GenBank/DDBJ databases">
        <authorList>
            <person name="Brown S."/>
        </authorList>
    </citation>
    <scope>NUCLEOTIDE SEQUENCE</scope>
    <source>
        <strain evidence="2">DJ015</strain>
    </source>
</reference>
<dbReference type="Proteomes" id="UP001194098">
    <property type="component" value="Unassembled WGS sequence"/>
</dbReference>
<gene>
    <name evidence="2" type="ORF">HGI39_23555</name>
</gene>